<dbReference type="InterPro" id="IPR008952">
    <property type="entry name" value="Tetraspanin_EC2_sf"/>
</dbReference>
<dbReference type="Gene3D" id="1.10.1450.10">
    <property type="entry name" value="Tetraspanin"/>
    <property type="match status" value="1"/>
</dbReference>
<dbReference type="Proteomes" id="UP001307889">
    <property type="component" value="Chromosome 13"/>
</dbReference>
<feature type="transmembrane region" description="Helical" evidence="5">
    <location>
        <begin position="7"/>
        <end position="29"/>
    </location>
</feature>
<keyword evidence="2 5" id="KW-0812">Transmembrane</keyword>
<keyword evidence="7" id="KW-1185">Reference proteome</keyword>
<evidence type="ECO:0000256" key="2">
    <source>
        <dbReference type="ARBA" id="ARBA00022692"/>
    </source>
</evidence>
<proteinExistence type="predicted"/>
<feature type="transmembrane region" description="Helical" evidence="5">
    <location>
        <begin position="75"/>
        <end position="95"/>
    </location>
</feature>
<evidence type="ECO:0000256" key="3">
    <source>
        <dbReference type="ARBA" id="ARBA00022989"/>
    </source>
</evidence>
<dbReference type="EMBL" id="AP028921">
    <property type="protein sequence ID" value="BET02078.1"/>
    <property type="molecule type" value="Genomic_DNA"/>
</dbReference>
<evidence type="ECO:0008006" key="8">
    <source>
        <dbReference type="Google" id="ProtNLM"/>
    </source>
</evidence>
<organism evidence="6 7">
    <name type="scientific">Nesidiocoris tenuis</name>
    <dbReference type="NCBI Taxonomy" id="355587"/>
    <lineage>
        <taxon>Eukaryota</taxon>
        <taxon>Metazoa</taxon>
        <taxon>Ecdysozoa</taxon>
        <taxon>Arthropoda</taxon>
        <taxon>Hexapoda</taxon>
        <taxon>Insecta</taxon>
        <taxon>Pterygota</taxon>
        <taxon>Neoptera</taxon>
        <taxon>Paraneoptera</taxon>
        <taxon>Hemiptera</taxon>
        <taxon>Heteroptera</taxon>
        <taxon>Panheteroptera</taxon>
        <taxon>Cimicomorpha</taxon>
        <taxon>Miridae</taxon>
        <taxon>Dicyphina</taxon>
        <taxon>Nesidiocoris</taxon>
    </lineage>
</organism>
<feature type="transmembrane region" description="Helical" evidence="5">
    <location>
        <begin position="183"/>
        <end position="202"/>
    </location>
</feature>
<evidence type="ECO:0000256" key="1">
    <source>
        <dbReference type="ARBA" id="ARBA00004141"/>
    </source>
</evidence>
<evidence type="ECO:0000256" key="4">
    <source>
        <dbReference type="ARBA" id="ARBA00023136"/>
    </source>
</evidence>
<protein>
    <recommendedName>
        <fullName evidence="8">Tetraspanin</fullName>
    </recommendedName>
</protein>
<evidence type="ECO:0000256" key="5">
    <source>
        <dbReference type="SAM" id="Phobius"/>
    </source>
</evidence>
<keyword evidence="4 5" id="KW-0472">Membrane</keyword>
<sequence>MKCLEIAFYFVNALTLGPPVTALALQLVHGYDDNELIAFEIVVFLVLSMFTVSVFAMGIVAVCREIEILQFIYMLFQGANAGFHFICGVFCIVSSGNTGYQQLFDEILTTSLTSKMMEYEMYKGELDQFQRKFECCGTKYYGYEDRVVPPSCCKSQPCKIRFRNLCDLTLFHSHMKQLDNLTALSWLEAVVAILAILFISGVRKNLKWEI</sequence>
<name>A0ABN7BEF2_9HEMI</name>
<dbReference type="Pfam" id="PF00335">
    <property type="entry name" value="Tetraspanin"/>
    <property type="match status" value="1"/>
</dbReference>
<dbReference type="SUPFAM" id="SSF48652">
    <property type="entry name" value="Tetraspanin"/>
    <property type="match status" value="1"/>
</dbReference>
<reference evidence="6 7" key="1">
    <citation type="submission" date="2023-09" db="EMBL/GenBank/DDBJ databases">
        <title>Nesidiocoris tenuis whole genome shotgun sequence.</title>
        <authorList>
            <person name="Shibata T."/>
            <person name="Shimoda M."/>
            <person name="Kobayashi T."/>
            <person name="Uehara T."/>
        </authorList>
    </citation>
    <scope>NUCLEOTIDE SEQUENCE [LARGE SCALE GENOMIC DNA]</scope>
    <source>
        <strain evidence="6 7">Japan</strain>
    </source>
</reference>
<gene>
    <name evidence="6" type="ORF">NTJ_14896</name>
</gene>
<evidence type="ECO:0000313" key="7">
    <source>
        <dbReference type="Proteomes" id="UP001307889"/>
    </source>
</evidence>
<comment type="subcellular location">
    <subcellularLocation>
        <location evidence="1">Membrane</location>
        <topology evidence="1">Multi-pass membrane protein</topology>
    </subcellularLocation>
</comment>
<evidence type="ECO:0000313" key="6">
    <source>
        <dbReference type="EMBL" id="BET02078.1"/>
    </source>
</evidence>
<feature type="transmembrane region" description="Helical" evidence="5">
    <location>
        <begin position="41"/>
        <end position="63"/>
    </location>
</feature>
<keyword evidence="3 5" id="KW-1133">Transmembrane helix</keyword>
<dbReference type="CDD" id="cd03127">
    <property type="entry name" value="tetraspanin_LEL"/>
    <property type="match status" value="1"/>
</dbReference>
<dbReference type="InterPro" id="IPR018499">
    <property type="entry name" value="Tetraspanin/Peripherin"/>
</dbReference>
<accession>A0ABN7BEF2</accession>